<comment type="caution">
    <text evidence="1">The sequence shown here is derived from an EMBL/GenBank/DDBJ whole genome shotgun (WGS) entry which is preliminary data.</text>
</comment>
<evidence type="ECO:0000313" key="1">
    <source>
        <dbReference type="EMBL" id="NJX17184.1"/>
    </source>
</evidence>
<protein>
    <recommendedName>
        <fullName evidence="3">Ig-like domain-containing protein</fullName>
    </recommendedName>
</protein>
<evidence type="ECO:0008006" key="3">
    <source>
        <dbReference type="Google" id="ProtNLM"/>
    </source>
</evidence>
<dbReference type="EMBL" id="JAAVJS010000349">
    <property type="protein sequence ID" value="NJX17184.1"/>
    <property type="molecule type" value="Genomic_DNA"/>
</dbReference>
<feature type="non-terminal residue" evidence="1">
    <location>
        <position position="118"/>
    </location>
</feature>
<dbReference type="RefSeq" id="WP_167920205.1">
    <property type="nucleotide sequence ID" value="NZ_JAAVJS010000349.1"/>
</dbReference>
<reference evidence="1 2" key="1">
    <citation type="submission" date="2020-03" db="EMBL/GenBank/DDBJ databases">
        <title>Tamlana sp. nov, isolated from XXX.</title>
        <authorList>
            <person name="Cao W.R."/>
        </authorList>
    </citation>
    <scope>NUCLEOTIDE SEQUENCE [LARGE SCALE GENOMIC DNA]</scope>
    <source>
        <strain evidence="1 2">HST1-43</strain>
    </source>
</reference>
<name>A0ABX1DFU3_9FLAO</name>
<dbReference type="Proteomes" id="UP000760545">
    <property type="component" value="Unassembled WGS sequence"/>
</dbReference>
<organism evidence="1 2">
    <name type="scientific">Tamlana crocina</name>
    <dbReference type="NCBI Taxonomy" id="393006"/>
    <lineage>
        <taxon>Bacteria</taxon>
        <taxon>Pseudomonadati</taxon>
        <taxon>Bacteroidota</taxon>
        <taxon>Flavobacteriia</taxon>
        <taxon>Flavobacteriales</taxon>
        <taxon>Flavobacteriaceae</taxon>
        <taxon>Tamlana</taxon>
    </lineage>
</organism>
<gene>
    <name evidence="1" type="ORF">HC176_17060</name>
</gene>
<sequence length="118" mass="12809">MIEQYNFQSNFGDFTTTYTIGTGNCLDSVELTVTVVENLLAGENATVNLTDEDTEIFDLFDELGGTPDEGGIWTDAEGNEIDGSFDPTTDEAGVFTYTIVSDNECEDSATVTVTFEDD</sequence>
<evidence type="ECO:0000313" key="2">
    <source>
        <dbReference type="Proteomes" id="UP000760545"/>
    </source>
</evidence>
<keyword evidence="2" id="KW-1185">Reference proteome</keyword>
<proteinExistence type="predicted"/>
<accession>A0ABX1DFU3</accession>